<dbReference type="AlphaFoldDB" id="A0A6P8XQB9"/>
<name>A0A6P8XQB9_DROAB</name>
<keyword evidence="2" id="KW-1185">Reference proteome</keyword>
<proteinExistence type="predicted"/>
<feature type="compositionally biased region" description="Low complexity" evidence="1">
    <location>
        <begin position="22"/>
        <end position="34"/>
    </location>
</feature>
<organism evidence="2 3">
    <name type="scientific">Drosophila albomicans</name>
    <name type="common">Fruit fly</name>
    <dbReference type="NCBI Taxonomy" id="7291"/>
    <lineage>
        <taxon>Eukaryota</taxon>
        <taxon>Metazoa</taxon>
        <taxon>Ecdysozoa</taxon>
        <taxon>Arthropoda</taxon>
        <taxon>Hexapoda</taxon>
        <taxon>Insecta</taxon>
        <taxon>Pterygota</taxon>
        <taxon>Neoptera</taxon>
        <taxon>Endopterygota</taxon>
        <taxon>Diptera</taxon>
        <taxon>Brachycera</taxon>
        <taxon>Muscomorpha</taxon>
        <taxon>Ephydroidea</taxon>
        <taxon>Drosophilidae</taxon>
        <taxon>Drosophila</taxon>
    </lineage>
</organism>
<accession>A0A6P8XQB9</accession>
<gene>
    <name evidence="3" type="primary">LOC117575320</name>
</gene>
<sequence>MSQVEEQKSFVRISSRRDSSRSKFLSRPKTMTRTMTTTTHVPNEDIRPSMKHFTQRHTSDPRPNYRTETIIGKILSNAKYQPDDSPDLMSRQPSYRKFRIPYEMICANRYRDSLKSYEAQLKHEVKKIIDFQSSAADACYFVRCMAITSFWPPLHHMTDVKHTSKNFFQLSERERWRLQIIMNTDIT</sequence>
<feature type="compositionally biased region" description="Basic and acidic residues" evidence="1">
    <location>
        <begin position="1"/>
        <end position="21"/>
    </location>
</feature>
<dbReference type="OrthoDB" id="7675754at2759"/>
<dbReference type="RefSeq" id="XP_034115368.1">
    <property type="nucleotide sequence ID" value="XM_034259477.2"/>
</dbReference>
<dbReference type="Proteomes" id="UP000515160">
    <property type="component" value="Chromosome 2R"/>
</dbReference>
<dbReference type="InterPro" id="IPR032004">
    <property type="entry name" value="DUF4790"/>
</dbReference>
<reference evidence="3" key="1">
    <citation type="submission" date="2025-08" db="UniProtKB">
        <authorList>
            <consortium name="RefSeq"/>
        </authorList>
    </citation>
    <scope>IDENTIFICATION</scope>
    <source>
        <strain evidence="3">15112-1751.03</strain>
        <tissue evidence="3">Whole Adult</tissue>
    </source>
</reference>
<protein>
    <submittedName>
        <fullName evidence="3">Uncharacterized protein LOC117575320</fullName>
    </submittedName>
</protein>
<dbReference type="Pfam" id="PF16037">
    <property type="entry name" value="DUF4790"/>
    <property type="match status" value="1"/>
</dbReference>
<feature type="region of interest" description="Disordered" evidence="1">
    <location>
        <begin position="1"/>
        <end position="34"/>
    </location>
</feature>
<evidence type="ECO:0000256" key="1">
    <source>
        <dbReference type="SAM" id="MobiDB-lite"/>
    </source>
</evidence>
<dbReference type="GeneID" id="117575320"/>
<evidence type="ECO:0000313" key="2">
    <source>
        <dbReference type="Proteomes" id="UP000515160"/>
    </source>
</evidence>
<evidence type="ECO:0000313" key="3">
    <source>
        <dbReference type="RefSeq" id="XP_034115368.1"/>
    </source>
</evidence>